<dbReference type="EMBL" id="CYSA01000025">
    <property type="protein sequence ID" value="CUH66831.1"/>
    <property type="molecule type" value="Genomic_DNA"/>
</dbReference>
<protein>
    <recommendedName>
        <fullName evidence="4">Superfamily II helicase</fullName>
    </recommendedName>
</protein>
<organism evidence="2 3">
    <name type="scientific">Thalassovita gelatinovora</name>
    <name type="common">Thalassobius gelatinovorus</name>
    <dbReference type="NCBI Taxonomy" id="53501"/>
    <lineage>
        <taxon>Bacteria</taxon>
        <taxon>Pseudomonadati</taxon>
        <taxon>Pseudomonadota</taxon>
        <taxon>Alphaproteobacteria</taxon>
        <taxon>Rhodobacterales</taxon>
        <taxon>Roseobacteraceae</taxon>
        <taxon>Thalassovita</taxon>
    </lineage>
</organism>
<keyword evidence="3" id="KW-1185">Reference proteome</keyword>
<evidence type="ECO:0000313" key="2">
    <source>
        <dbReference type="EMBL" id="CUH66831.1"/>
    </source>
</evidence>
<dbReference type="AlphaFoldDB" id="A0A0P1FZF3"/>
<feature type="region of interest" description="Disordered" evidence="1">
    <location>
        <begin position="13"/>
        <end position="35"/>
    </location>
</feature>
<sequence length="622" mass="67387">MSNGVDRVRRALESPEDIDSGTMGGGDPAADAPFYHEETMDTGPELIEGDDGGSHLLPRGFPVQPLGMAAGKFHFLTSRGEMAELSAHAMNSRANLVALVAGVDDPIGHLATIGPVQNRRDNGFNTAIAADTLMEACCALPLYDPTTPVRHFGTWRGSTDTPVVHLGETLLASKDEKRRGRMIGRALFPAVPSRSGPSDSAAKADEIAWVRDRIQDMWNWASDHDADVLIGCVGQAALGQYPSWRTHTYIKGKHGSGKTTLTKIVSSLLGGMSTGVKNSTSAAAIRQTTNRQAIARVFDEAEADEADANRDVIALFRLMSDAEGAQVERGTSDHQGITFQLYGAGFLSSVIPVAMTPADRSRFVILTIAERDEDDNVTEQALRLDDLQEDARALGPQVWRRMLDLAPDRWDRTFRIYNVLVQGLGARARSGDTIGAVLAGWDLMLFDTPVFDATGDGADMERLERAKIIAQPLIDMSAEAEEEGEGERCLRTLFSGLIQKDHGGVITVAELIERINNGEGDQGQFDNKLLGRLGLRILDGPKSGRDMFIAHGQNPLLDKSFAGSRWRKGGHRAALETISDVRPSPRTVRVAGRSVRGLIVPARFLPGWKEAPQSDPDDGVEL</sequence>
<dbReference type="OrthoDB" id="7208869at2"/>
<evidence type="ECO:0008006" key="4">
    <source>
        <dbReference type="Google" id="ProtNLM"/>
    </source>
</evidence>
<dbReference type="STRING" id="53501.SAMN04488043_105203"/>
<dbReference type="Proteomes" id="UP000051587">
    <property type="component" value="Unassembled WGS sequence"/>
</dbReference>
<evidence type="ECO:0000313" key="3">
    <source>
        <dbReference type="Proteomes" id="UP000051587"/>
    </source>
</evidence>
<reference evidence="2 3" key="1">
    <citation type="submission" date="2015-09" db="EMBL/GenBank/DDBJ databases">
        <authorList>
            <consortium name="Swine Surveillance"/>
        </authorList>
    </citation>
    <scope>NUCLEOTIDE SEQUENCE [LARGE SCALE GENOMIC DNA]</scope>
    <source>
        <strain evidence="2 3">CECT 4357</strain>
    </source>
</reference>
<gene>
    <name evidence="2" type="ORF">TG4357_02666</name>
</gene>
<name>A0A0P1FZF3_THAGE</name>
<evidence type="ECO:0000256" key="1">
    <source>
        <dbReference type="SAM" id="MobiDB-lite"/>
    </source>
</evidence>
<proteinExistence type="predicted"/>
<dbReference type="RefSeq" id="WP_058263376.1">
    <property type="nucleotide sequence ID" value="NZ_CP051181.1"/>
</dbReference>
<accession>A0A0P1FZF3</accession>